<evidence type="ECO:0000256" key="2">
    <source>
        <dbReference type="SAM" id="Phobius"/>
    </source>
</evidence>
<keyword evidence="2" id="KW-0812">Transmembrane</keyword>
<evidence type="ECO:0000313" key="5">
    <source>
        <dbReference type="Proteomes" id="UP000559256"/>
    </source>
</evidence>
<dbReference type="SUPFAM" id="SSF51556">
    <property type="entry name" value="Metallo-dependent hydrolases"/>
    <property type="match status" value="1"/>
</dbReference>
<feature type="region of interest" description="Disordered" evidence="1">
    <location>
        <begin position="312"/>
        <end position="333"/>
    </location>
</feature>
<dbReference type="InterPro" id="IPR057744">
    <property type="entry name" value="OTAase-like"/>
</dbReference>
<evidence type="ECO:0000256" key="1">
    <source>
        <dbReference type="SAM" id="MobiDB-lite"/>
    </source>
</evidence>
<dbReference type="PANTHER" id="PTHR43135">
    <property type="entry name" value="ALPHA-D-RIBOSE 1-METHYLPHOSPHONATE 5-TRIPHOSPHATE DIPHOSPHATASE"/>
    <property type="match status" value="1"/>
</dbReference>
<comment type="caution">
    <text evidence="4">The sequence shown here is derived from an EMBL/GenBank/DDBJ whole genome shotgun (WGS) entry which is preliminary data.</text>
</comment>
<protein>
    <recommendedName>
        <fullName evidence="3">Amidohydrolase-related domain-containing protein</fullName>
    </recommendedName>
</protein>
<organism evidence="4 5">
    <name type="scientific">Tetrapyrgos nigripes</name>
    <dbReference type="NCBI Taxonomy" id="182062"/>
    <lineage>
        <taxon>Eukaryota</taxon>
        <taxon>Fungi</taxon>
        <taxon>Dikarya</taxon>
        <taxon>Basidiomycota</taxon>
        <taxon>Agaricomycotina</taxon>
        <taxon>Agaricomycetes</taxon>
        <taxon>Agaricomycetidae</taxon>
        <taxon>Agaricales</taxon>
        <taxon>Marasmiineae</taxon>
        <taxon>Marasmiaceae</taxon>
        <taxon>Tetrapyrgos</taxon>
    </lineage>
</organism>
<dbReference type="Pfam" id="PF01979">
    <property type="entry name" value="Amidohydro_1"/>
    <property type="match status" value="1"/>
</dbReference>
<name>A0A8H5GX61_9AGAR</name>
<accession>A0A8H5GX61</accession>
<dbReference type="EMBL" id="JAACJM010000005">
    <property type="protein sequence ID" value="KAF5372632.1"/>
    <property type="molecule type" value="Genomic_DNA"/>
</dbReference>
<dbReference type="InterPro" id="IPR011059">
    <property type="entry name" value="Metal-dep_hydrolase_composite"/>
</dbReference>
<feature type="domain" description="Amidohydrolase-related" evidence="3">
    <location>
        <begin position="537"/>
        <end position="872"/>
    </location>
</feature>
<sequence>MVLRVQSHSSSSDSIFSRLYDASWRNLILIALLLKAHKAGIWNELELGNASCLIELFGGVSALTDEVIKHCMSQAMKTNGQNGLRLIFRSTPSGVTLQAQTPPSIESSCLNKWSSQSSVQILAIFLCYLLPSTIYYIVVYTYYRQCLDPHHPASLFDQTLTRSGKHPYARLINEPMTATTRRVTVCSPGAALSMVAAFQQQLSASLSAKSRFPVYGHYRNGMCARHRPDGSLIVKPRPSQGGNKNERDTGAVSRRPSTQSTHHHHHHQHNAESSSGSVSDTTQSLIWYTTTRSTSQGPGRRAMARIQLERTVSDRSDGSMVTVSPGPPSYSGVVYDDRYKLGDDHGDGNEKEVTHRGCRGVVQLPRHACDRSIGSPSATATAGILRSQTITSYHLIGSHGIQNAASSYSLTATMTPPLYPGAPTETRPNLLPKLVPKPWIPTTPPRSLILRNALVIDPASGKILDGGSKQTIVVKEGKFVSIKKTIDGDGDGGGQGAGQGDGDGDGEGDKDKPKPEPPIVVDLDGNLLFEELRSLDGTMGDLMRVSEQEIDLRCTYVLKEMLYRGFTTVRDTGGASKVLANAIEEGLIRGPRLFQCGRAISQTGGHGDFRPALSGGYEPGCCGGGSVGQPMARVADGVPAVLSAVRGELKAGADFIKIMVGGGVASETDAIETVQYTAEEIQAITTTCRQMGGKLFQPSATAHAYTIEAIRHAIENGVKGIEHGNLIDDATANFAMARPPFDDFLPPASKIKNAQVMSKGLEALKIAHKAGVTICYGSDLLTSLHALQTEEFAVRASALPSTEILKHATTNADTTYANATTAKMLNRSNLIGTISPEAFADLLVLDANPLEDVTILDRPEDHLFAVIKEGRVVKSRVEGLVVESFDLSAWTSDNISFSAPVSAIYNR</sequence>
<dbReference type="SUPFAM" id="SSF51338">
    <property type="entry name" value="Composite domain of metallo-dependent hydrolases"/>
    <property type="match status" value="1"/>
</dbReference>
<dbReference type="Gene3D" id="3.20.20.140">
    <property type="entry name" value="Metal-dependent hydrolases"/>
    <property type="match status" value="1"/>
</dbReference>
<keyword evidence="2" id="KW-0472">Membrane</keyword>
<gene>
    <name evidence="4" type="ORF">D9758_005161</name>
</gene>
<evidence type="ECO:0000313" key="4">
    <source>
        <dbReference type="EMBL" id="KAF5372632.1"/>
    </source>
</evidence>
<dbReference type="OrthoDB" id="194468at2759"/>
<proteinExistence type="predicted"/>
<feature type="transmembrane region" description="Helical" evidence="2">
    <location>
        <begin position="121"/>
        <end position="143"/>
    </location>
</feature>
<dbReference type="InterPro" id="IPR006680">
    <property type="entry name" value="Amidohydro-rel"/>
</dbReference>
<evidence type="ECO:0000259" key="3">
    <source>
        <dbReference type="Pfam" id="PF01979"/>
    </source>
</evidence>
<dbReference type="AlphaFoldDB" id="A0A8H5GX61"/>
<dbReference type="PANTHER" id="PTHR43135:SF3">
    <property type="entry name" value="ALPHA-D-RIBOSE 1-METHYLPHOSPHONATE 5-TRIPHOSPHATE DIPHOSPHATASE"/>
    <property type="match status" value="1"/>
</dbReference>
<keyword evidence="2" id="KW-1133">Transmembrane helix</keyword>
<feature type="region of interest" description="Disordered" evidence="1">
    <location>
        <begin position="226"/>
        <end position="279"/>
    </location>
</feature>
<dbReference type="InterPro" id="IPR051781">
    <property type="entry name" value="Metallo-dep_Hydrolase"/>
</dbReference>
<feature type="compositionally biased region" description="Gly residues" evidence="1">
    <location>
        <begin position="491"/>
        <end position="501"/>
    </location>
</feature>
<dbReference type="Gene3D" id="2.30.40.10">
    <property type="entry name" value="Urease, subunit C, domain 1"/>
    <property type="match status" value="1"/>
</dbReference>
<dbReference type="CDD" id="cd01299">
    <property type="entry name" value="Met_dep_hydrolase_A"/>
    <property type="match status" value="1"/>
</dbReference>
<dbReference type="InterPro" id="IPR032466">
    <property type="entry name" value="Metal_Hydrolase"/>
</dbReference>
<keyword evidence="5" id="KW-1185">Reference proteome</keyword>
<reference evidence="4 5" key="1">
    <citation type="journal article" date="2020" name="ISME J.">
        <title>Uncovering the hidden diversity of litter-decomposition mechanisms in mushroom-forming fungi.</title>
        <authorList>
            <person name="Floudas D."/>
            <person name="Bentzer J."/>
            <person name="Ahren D."/>
            <person name="Johansson T."/>
            <person name="Persson P."/>
            <person name="Tunlid A."/>
        </authorList>
    </citation>
    <scope>NUCLEOTIDE SEQUENCE [LARGE SCALE GENOMIC DNA]</scope>
    <source>
        <strain evidence="4 5">CBS 291.85</strain>
    </source>
</reference>
<feature type="region of interest" description="Disordered" evidence="1">
    <location>
        <begin position="484"/>
        <end position="520"/>
    </location>
</feature>
<dbReference type="GO" id="GO:0016810">
    <property type="term" value="F:hydrolase activity, acting on carbon-nitrogen (but not peptide) bonds"/>
    <property type="evidence" value="ECO:0007669"/>
    <property type="project" value="InterPro"/>
</dbReference>
<dbReference type="Proteomes" id="UP000559256">
    <property type="component" value="Unassembled WGS sequence"/>
</dbReference>